<reference evidence="1" key="1">
    <citation type="submission" date="2023-07" db="EMBL/GenBank/DDBJ databases">
        <title>The genome sequence of Rhodocytophaga aerolata KACC 12507.</title>
        <authorList>
            <person name="Zhang X."/>
        </authorList>
    </citation>
    <scope>NUCLEOTIDE SEQUENCE</scope>
    <source>
        <strain evidence="1">KACC 12507</strain>
    </source>
</reference>
<sequence>MFTDVSELRKQIEDHLTSYILPFYHIYQTVTDLLTQEVDGISGGLTRLQVGLILAKQGDYLLAKKVIHSYLQAGKSPEDWISRIKHEAIKRGIDL</sequence>
<dbReference type="EMBL" id="JAUKPO010000078">
    <property type="protein sequence ID" value="MDO1451671.1"/>
    <property type="molecule type" value="Genomic_DNA"/>
</dbReference>
<dbReference type="RefSeq" id="WP_302042468.1">
    <property type="nucleotide sequence ID" value="NZ_JAUKPO010000078.1"/>
</dbReference>
<proteinExistence type="predicted"/>
<keyword evidence="2" id="KW-1185">Reference proteome</keyword>
<protein>
    <submittedName>
        <fullName evidence="1">Uncharacterized protein</fullName>
    </submittedName>
</protein>
<name>A0ABT8RHU3_9BACT</name>
<comment type="caution">
    <text evidence="1">The sequence shown here is derived from an EMBL/GenBank/DDBJ whole genome shotgun (WGS) entry which is preliminary data.</text>
</comment>
<evidence type="ECO:0000313" key="2">
    <source>
        <dbReference type="Proteomes" id="UP001168528"/>
    </source>
</evidence>
<organism evidence="1 2">
    <name type="scientific">Rhodocytophaga aerolata</name>
    <dbReference type="NCBI Taxonomy" id="455078"/>
    <lineage>
        <taxon>Bacteria</taxon>
        <taxon>Pseudomonadati</taxon>
        <taxon>Bacteroidota</taxon>
        <taxon>Cytophagia</taxon>
        <taxon>Cytophagales</taxon>
        <taxon>Rhodocytophagaceae</taxon>
        <taxon>Rhodocytophaga</taxon>
    </lineage>
</organism>
<accession>A0ABT8RHU3</accession>
<gene>
    <name evidence="1" type="ORF">Q0590_35690</name>
</gene>
<evidence type="ECO:0000313" key="1">
    <source>
        <dbReference type="EMBL" id="MDO1451671.1"/>
    </source>
</evidence>
<dbReference type="Proteomes" id="UP001168528">
    <property type="component" value="Unassembled WGS sequence"/>
</dbReference>